<dbReference type="InterPro" id="IPR050816">
    <property type="entry name" value="Flavin-dep_Halogenase_NPB"/>
</dbReference>
<dbReference type="Gene3D" id="3.30.9.100">
    <property type="match status" value="1"/>
</dbReference>
<reference evidence="1 2" key="1">
    <citation type="submission" date="2017-05" db="EMBL/GenBank/DDBJ databases">
        <title>Complete and WGS of Bordetella genogroups.</title>
        <authorList>
            <person name="Spilker T."/>
            <person name="LiPuma J."/>
        </authorList>
    </citation>
    <scope>NUCLEOTIDE SEQUENCE [LARGE SCALE GENOMIC DNA]</scope>
    <source>
        <strain evidence="1 2">AU10456</strain>
    </source>
</reference>
<dbReference type="InterPro" id="IPR006905">
    <property type="entry name" value="Flavin_halogenase"/>
</dbReference>
<dbReference type="PANTHER" id="PTHR43747:SF1">
    <property type="entry name" value="SLR1998 PROTEIN"/>
    <property type="match status" value="1"/>
</dbReference>
<proteinExistence type="predicted"/>
<organism evidence="1 2">
    <name type="scientific">Bordetella genomosp. 5</name>
    <dbReference type="NCBI Taxonomy" id="1395608"/>
    <lineage>
        <taxon>Bacteria</taxon>
        <taxon>Pseudomonadati</taxon>
        <taxon>Pseudomonadota</taxon>
        <taxon>Betaproteobacteria</taxon>
        <taxon>Burkholderiales</taxon>
        <taxon>Alcaligenaceae</taxon>
        <taxon>Bordetella</taxon>
    </lineage>
</organism>
<dbReference type="Proteomes" id="UP000216913">
    <property type="component" value="Unassembled WGS sequence"/>
</dbReference>
<dbReference type="GO" id="GO:0004497">
    <property type="term" value="F:monooxygenase activity"/>
    <property type="evidence" value="ECO:0007669"/>
    <property type="project" value="InterPro"/>
</dbReference>
<dbReference type="Gene3D" id="3.50.50.60">
    <property type="entry name" value="FAD/NAD(P)-binding domain"/>
    <property type="match status" value="1"/>
</dbReference>
<dbReference type="Pfam" id="PF04820">
    <property type="entry name" value="Trp_halogenase"/>
    <property type="match status" value="1"/>
</dbReference>
<dbReference type="RefSeq" id="WP_094800021.1">
    <property type="nucleotide sequence ID" value="NZ_NEVP01000006.1"/>
</dbReference>
<evidence type="ECO:0000313" key="1">
    <source>
        <dbReference type="EMBL" id="OZI52064.1"/>
    </source>
</evidence>
<dbReference type="SUPFAM" id="SSF51905">
    <property type="entry name" value="FAD/NAD(P)-binding domain"/>
    <property type="match status" value="1"/>
</dbReference>
<name>A0A261TQX2_9BORD</name>
<gene>
    <name evidence="1" type="ORF">CAL25_11225</name>
</gene>
<dbReference type="EMBL" id="NEVP01000006">
    <property type="protein sequence ID" value="OZI52064.1"/>
    <property type="molecule type" value="Genomic_DNA"/>
</dbReference>
<dbReference type="InterPro" id="IPR036188">
    <property type="entry name" value="FAD/NAD-bd_sf"/>
</dbReference>
<dbReference type="PRINTS" id="PR00420">
    <property type="entry name" value="RNGMNOXGNASE"/>
</dbReference>
<accession>A0A261TQX2</accession>
<dbReference type="OrthoDB" id="103324at2"/>
<dbReference type="PANTHER" id="PTHR43747">
    <property type="entry name" value="FAD-BINDING PROTEIN"/>
    <property type="match status" value="1"/>
</dbReference>
<comment type="caution">
    <text evidence="1">The sequence shown here is derived from an EMBL/GenBank/DDBJ whole genome shotgun (WGS) entry which is preliminary data.</text>
</comment>
<protein>
    <recommendedName>
        <fullName evidence="3">FAD-binding domain-containing protein</fullName>
    </recommendedName>
</protein>
<keyword evidence="2" id="KW-1185">Reference proteome</keyword>
<sequence>MPDVLVIGAGTAGAVIARQLALAGLQVMLVDEPTAGFKPGESLPGAAKPLLRDMGLLGALDDSAALPSYGNLVSWEDETLRETDFIRDPNGLGWHLDRAAFDACLRIAAQDAGVCLHHGRMRHVIRRADGWQVAWQALSFRDGHAALPLPQLDPRPGQTTARFLVDASGRHGVLGRRLGITRTVDPGLIAVYATAAIEGEDLRTVLEATPQGWWYSAPLPGRRCIAVLHTGPQQVSRLAHRQTEWLRALSATRHIQRFCPPTADWTTLCATSAAGSALDVVHGQGWLAVGDAALAFDPLSSQGIFNALYTALRGAQAVVAEFEGRDGPASGYAAQLQRVREQYLQRVGHFYRAQPRWHDQPFWAAQRARYR</sequence>
<evidence type="ECO:0000313" key="2">
    <source>
        <dbReference type="Proteomes" id="UP000216913"/>
    </source>
</evidence>
<dbReference type="AlphaFoldDB" id="A0A261TQX2"/>
<evidence type="ECO:0008006" key="3">
    <source>
        <dbReference type="Google" id="ProtNLM"/>
    </source>
</evidence>